<dbReference type="EMBL" id="JAPEVB010000005">
    <property type="protein sequence ID" value="KAJ4388022.1"/>
    <property type="molecule type" value="Genomic_DNA"/>
</dbReference>
<evidence type="ECO:0000256" key="1">
    <source>
        <dbReference type="ARBA" id="ARBA00005986"/>
    </source>
</evidence>
<dbReference type="OrthoDB" id="3183782at2759"/>
<dbReference type="InterPro" id="IPR011008">
    <property type="entry name" value="Dimeric_a/b-barrel"/>
</dbReference>
<accession>A0A9W9CUY7</accession>
<reference evidence="3" key="1">
    <citation type="submission" date="2022-10" db="EMBL/GenBank/DDBJ databases">
        <title>Tapping the CABI collections for fungal endophytes: first genome assemblies for Collariella, Neodidymelliopsis, Ascochyta clinopodiicola, Didymella pomorum, Didymosphaeria variabile, Neocosmospora piperis and Neocucurbitaria cava.</title>
        <authorList>
            <person name="Hill R."/>
        </authorList>
    </citation>
    <scope>NUCLEOTIDE SEQUENCE</scope>
    <source>
        <strain evidence="3">IMI 355082</strain>
    </source>
</reference>
<dbReference type="InterPro" id="IPR009799">
    <property type="entry name" value="EthD_dom"/>
</dbReference>
<dbReference type="Proteomes" id="UP001140453">
    <property type="component" value="Unassembled WGS sequence"/>
</dbReference>
<protein>
    <recommendedName>
        <fullName evidence="2">EthD domain-containing protein</fullName>
    </recommendedName>
</protein>
<sequence length="141" mass="16010">MADEAPIFKFDVCLYKNDSISTEDFTKYMRETYLPKASAVVKKHGLLQFAVTLTPEGYREPSRAFIKSQMKQGEWTVPDYDVVVSYWMYNPSDMGKVVADPDWLELEKDAPAVTDQRVGHLVLGHQTVAFTSDAMPKPELV</sequence>
<keyword evidence="4" id="KW-1185">Reference proteome</keyword>
<evidence type="ECO:0000259" key="2">
    <source>
        <dbReference type="Pfam" id="PF07110"/>
    </source>
</evidence>
<dbReference type="AlphaFoldDB" id="A0A9W9CUY7"/>
<feature type="domain" description="EthD" evidence="2">
    <location>
        <begin position="18"/>
        <end position="115"/>
    </location>
</feature>
<dbReference type="Pfam" id="PF07110">
    <property type="entry name" value="EthD"/>
    <property type="match status" value="1"/>
</dbReference>
<comment type="caution">
    <text evidence="3">The sequence shown here is derived from an EMBL/GenBank/DDBJ whole genome shotgun (WGS) entry which is preliminary data.</text>
</comment>
<dbReference type="SUPFAM" id="SSF54909">
    <property type="entry name" value="Dimeric alpha+beta barrel"/>
    <property type="match status" value="1"/>
</dbReference>
<dbReference type="Gene3D" id="3.30.70.100">
    <property type="match status" value="1"/>
</dbReference>
<proteinExistence type="inferred from homology"/>
<evidence type="ECO:0000313" key="3">
    <source>
        <dbReference type="EMBL" id="KAJ4388022.1"/>
    </source>
</evidence>
<comment type="similarity">
    <text evidence="1">Belongs to the tpcK family.</text>
</comment>
<gene>
    <name evidence="3" type="ORF">N0V93_008627</name>
</gene>
<name>A0A9W9CUY7_9PEZI</name>
<dbReference type="GO" id="GO:0016491">
    <property type="term" value="F:oxidoreductase activity"/>
    <property type="evidence" value="ECO:0007669"/>
    <property type="project" value="InterPro"/>
</dbReference>
<organism evidence="3 4">
    <name type="scientific">Gnomoniopsis smithogilvyi</name>
    <dbReference type="NCBI Taxonomy" id="1191159"/>
    <lineage>
        <taxon>Eukaryota</taxon>
        <taxon>Fungi</taxon>
        <taxon>Dikarya</taxon>
        <taxon>Ascomycota</taxon>
        <taxon>Pezizomycotina</taxon>
        <taxon>Sordariomycetes</taxon>
        <taxon>Sordariomycetidae</taxon>
        <taxon>Diaporthales</taxon>
        <taxon>Gnomoniaceae</taxon>
        <taxon>Gnomoniopsis</taxon>
    </lineage>
</organism>
<evidence type="ECO:0000313" key="4">
    <source>
        <dbReference type="Proteomes" id="UP001140453"/>
    </source>
</evidence>